<dbReference type="OrthoDB" id="8899035at2759"/>
<keyword evidence="3" id="KW-0206">Cytoskeleton</keyword>
<evidence type="ECO:0000256" key="4">
    <source>
        <dbReference type="SAM" id="MobiDB-lite"/>
    </source>
</evidence>
<feature type="region of interest" description="Disordered" evidence="4">
    <location>
        <begin position="479"/>
        <end position="506"/>
    </location>
</feature>
<dbReference type="KEGG" id="pki:111859384"/>
<evidence type="ECO:0000256" key="1">
    <source>
        <dbReference type="ARBA" id="ARBA00004300"/>
    </source>
</evidence>
<feature type="region of interest" description="Disordered" evidence="4">
    <location>
        <begin position="286"/>
        <end position="334"/>
    </location>
</feature>
<evidence type="ECO:0000313" key="7">
    <source>
        <dbReference type="Ensembl" id="ENSPKIP00000014498.1"/>
    </source>
</evidence>
<dbReference type="GO" id="GO:0005813">
    <property type="term" value="C:centrosome"/>
    <property type="evidence" value="ECO:0007669"/>
    <property type="project" value="UniProtKB-SubCell"/>
</dbReference>
<keyword evidence="2" id="KW-0963">Cytoplasm</keyword>
<dbReference type="Ensembl" id="ENSPKIT00000038927.1">
    <property type="protein sequence ID" value="ENSPKIP00000014487.1"/>
    <property type="gene ID" value="ENSPKIG00000001535.1"/>
</dbReference>
<evidence type="ECO:0000259" key="6">
    <source>
        <dbReference type="Pfam" id="PF17730"/>
    </source>
</evidence>
<dbReference type="Ensembl" id="ENSPKIT00000038952.1">
    <property type="protein sequence ID" value="ENSPKIP00000014510.1"/>
    <property type="gene ID" value="ENSPKIG00000001535.1"/>
</dbReference>
<proteinExistence type="predicted"/>
<evidence type="ECO:0000256" key="3">
    <source>
        <dbReference type="ARBA" id="ARBA00023212"/>
    </source>
</evidence>
<evidence type="ECO:0000256" key="2">
    <source>
        <dbReference type="ARBA" id="ARBA00022490"/>
    </source>
</evidence>
<dbReference type="InterPro" id="IPR029299">
    <property type="entry name" value="ALMS_motif"/>
</dbReference>
<feature type="domain" description="ALMS motif" evidence="5">
    <location>
        <begin position="445"/>
        <end position="570"/>
    </location>
</feature>
<feature type="domain" description="Centrosomal protein C10orf90 N-terminal" evidence="6">
    <location>
        <begin position="96"/>
        <end position="279"/>
    </location>
</feature>
<dbReference type="Ensembl" id="ENSPKIT00000038939.1">
    <property type="protein sequence ID" value="ENSPKIP00000014498.1"/>
    <property type="gene ID" value="ENSPKIG00000001535.1"/>
</dbReference>
<dbReference type="GO" id="GO:0046599">
    <property type="term" value="P:regulation of centriole replication"/>
    <property type="evidence" value="ECO:0007669"/>
    <property type="project" value="TreeGrafter"/>
</dbReference>
<dbReference type="GO" id="GO:0008017">
    <property type="term" value="F:microtubule binding"/>
    <property type="evidence" value="ECO:0007669"/>
    <property type="project" value="TreeGrafter"/>
</dbReference>
<comment type="subcellular location">
    <subcellularLocation>
        <location evidence="1">Cytoplasm</location>
        <location evidence="1">Cytoskeleton</location>
        <location evidence="1">Microtubule organizing center</location>
        <location evidence="1">Centrosome</location>
    </subcellularLocation>
</comment>
<dbReference type="PANTHER" id="PTHR21553">
    <property type="entry name" value="ALMS1-RELATED"/>
    <property type="match status" value="1"/>
</dbReference>
<feature type="compositionally biased region" description="Polar residues" evidence="4">
    <location>
        <begin position="321"/>
        <end position="334"/>
    </location>
</feature>
<dbReference type="InterPro" id="IPR041179">
    <property type="entry name" value="C10orf90_N"/>
</dbReference>
<organism evidence="7 8">
    <name type="scientific">Paramormyrops kingsleyae</name>
    <dbReference type="NCBI Taxonomy" id="1676925"/>
    <lineage>
        <taxon>Eukaryota</taxon>
        <taxon>Metazoa</taxon>
        <taxon>Chordata</taxon>
        <taxon>Craniata</taxon>
        <taxon>Vertebrata</taxon>
        <taxon>Euteleostomi</taxon>
        <taxon>Actinopterygii</taxon>
        <taxon>Neopterygii</taxon>
        <taxon>Teleostei</taxon>
        <taxon>Osteoglossocephala</taxon>
        <taxon>Osteoglossomorpha</taxon>
        <taxon>Osteoglossiformes</taxon>
        <taxon>Mormyridae</taxon>
        <taxon>Paramormyrops</taxon>
    </lineage>
</organism>
<dbReference type="GO" id="GO:0005814">
    <property type="term" value="C:centriole"/>
    <property type="evidence" value="ECO:0007669"/>
    <property type="project" value="TreeGrafter"/>
</dbReference>
<keyword evidence="8" id="KW-1185">Reference proteome</keyword>
<dbReference type="Pfam" id="PF17730">
    <property type="entry name" value="Centro_C10orf90"/>
    <property type="match status" value="1"/>
</dbReference>
<dbReference type="GO" id="GO:0005829">
    <property type="term" value="C:cytosol"/>
    <property type="evidence" value="ECO:0007669"/>
    <property type="project" value="TreeGrafter"/>
</dbReference>
<name>A0A3B3R7Z6_9TELE</name>
<evidence type="ECO:0000313" key="8">
    <source>
        <dbReference type="Proteomes" id="UP000261540"/>
    </source>
</evidence>
<dbReference type="AlphaFoldDB" id="A0A3B3R7Z6"/>
<accession>A0A3B3R7Z6</accession>
<evidence type="ECO:0000259" key="5">
    <source>
        <dbReference type="Pfam" id="PF15309"/>
    </source>
</evidence>
<dbReference type="Proteomes" id="UP000261540">
    <property type="component" value="Unplaced"/>
</dbReference>
<dbReference type="PANTHER" id="PTHR21553:SF24">
    <property type="entry name" value="(E2-INDEPENDENT) E3 UBIQUITIN-CONJUGATING ENZYME FATS"/>
    <property type="match status" value="1"/>
</dbReference>
<dbReference type="Pfam" id="PF15309">
    <property type="entry name" value="ALMS_motif"/>
    <property type="match status" value="1"/>
</dbReference>
<reference evidence="7" key="1">
    <citation type="submission" date="2025-05" db="UniProtKB">
        <authorList>
            <consortium name="Ensembl"/>
        </authorList>
    </citation>
    <scope>IDENTIFICATION</scope>
</reference>
<protein>
    <submittedName>
        <fullName evidence="7">Uncharacterized LOC111859384</fullName>
    </submittedName>
</protein>
<sequence length="573" mass="63663">MEFRIRRLPTQVSYSITKESSKDNVASLKSSLLSSQISFCKGWKEMKMASAVHPGSIQQDYSHRESSLEPAMSCTVLQRANPSQSVGMSPVPLDLPLVDAKGSPNVGFSSITFSARMVPQAINTSPLESPAAEPRFLTLTHGGQLAQDKYSATTAQGYSMVDCDSKPFLNKRRPASIKMTDHRQSYFLGQNVCETRAHCVTDGEGKENALSGIWQQDSCDFYESSAQCSCWTCSHLEVSLMAVNSVLYLNRALSVSLGRGTMEPSKAGVYRSTLSLRLQSTALHRQALNSPGRGNELERPRRPSGFPGVRGSLEFKPDTASPASIQPSSRLKDSANNMTSDLNMCCLTSEVSPSESRHLSPEALSRDRAGNKKTCQCQNCRGGTEEANDVAQVVNAGNSGRAPQGQRKVVKGPYTAWSVDHISETPASLSVKSSWKLVLQKTALNPLTLREALQLFRPDFISHSQDRLRALERRALERRSAVSPGQEVGGARERRRRKYTKPHPLSDNLFKPKERVISGKEMQSRSKRIYNKLPEVMKKKEEEKKKIMSQTNRLRVELFKKKLLEQVLQRTHD</sequence>
<dbReference type="GeneTree" id="ENSGT00940000153123"/>